<dbReference type="InterPro" id="IPR036282">
    <property type="entry name" value="Glutathione-S-Trfase_C_sf"/>
</dbReference>
<dbReference type="SFLD" id="SFLDG01150">
    <property type="entry name" value="Main.1:_Beta-like"/>
    <property type="match status" value="1"/>
</dbReference>
<dbReference type="SFLD" id="SFLDS00019">
    <property type="entry name" value="Glutathione_Transferase_(cytos"/>
    <property type="match status" value="1"/>
</dbReference>
<name>A0A3B0MX98_9RHOB</name>
<dbReference type="CDD" id="cd03188">
    <property type="entry name" value="GST_C_Beta"/>
    <property type="match status" value="1"/>
</dbReference>
<dbReference type="PANTHER" id="PTHR44051:SF8">
    <property type="entry name" value="GLUTATHIONE S-TRANSFERASE GSTA"/>
    <property type="match status" value="1"/>
</dbReference>
<dbReference type="Proteomes" id="UP000272908">
    <property type="component" value="Unassembled WGS sequence"/>
</dbReference>
<dbReference type="PROSITE" id="PS50405">
    <property type="entry name" value="GST_CTER"/>
    <property type="match status" value="1"/>
</dbReference>
<proteinExistence type="predicted"/>
<keyword evidence="4" id="KW-1185">Reference proteome</keyword>
<accession>A0A3B0MX98</accession>
<dbReference type="PANTHER" id="PTHR44051">
    <property type="entry name" value="GLUTATHIONE S-TRANSFERASE-RELATED"/>
    <property type="match status" value="1"/>
</dbReference>
<dbReference type="Gene3D" id="1.20.1050.10">
    <property type="match status" value="1"/>
</dbReference>
<dbReference type="OrthoDB" id="7583243at2"/>
<dbReference type="InterPro" id="IPR036249">
    <property type="entry name" value="Thioredoxin-like_sf"/>
</dbReference>
<protein>
    <submittedName>
        <fullName evidence="3">Glutathione S-transferase GST-4.5</fullName>
        <ecNumber evidence="3">2.5.1.18</ecNumber>
    </submittedName>
</protein>
<dbReference type="PROSITE" id="PS50404">
    <property type="entry name" value="GST_NTER"/>
    <property type="match status" value="1"/>
</dbReference>
<feature type="domain" description="GST C-terminal" evidence="2">
    <location>
        <begin position="82"/>
        <end position="206"/>
    </location>
</feature>
<dbReference type="SUPFAM" id="SSF52833">
    <property type="entry name" value="Thioredoxin-like"/>
    <property type="match status" value="1"/>
</dbReference>
<evidence type="ECO:0000313" key="4">
    <source>
        <dbReference type="Proteomes" id="UP000272908"/>
    </source>
</evidence>
<dbReference type="Gene3D" id="3.40.30.10">
    <property type="entry name" value="Glutaredoxin"/>
    <property type="match status" value="1"/>
</dbReference>
<keyword evidence="3" id="KW-0808">Transferase</keyword>
<dbReference type="CDD" id="cd03057">
    <property type="entry name" value="GST_N_Beta"/>
    <property type="match status" value="1"/>
</dbReference>
<sequence>MTKLYYWPGTCAMACWIALDWAEADFEPVKADLSSEDYRRVNPLGMVPALDIGGNRAMTQADAILGHIAEQYPAARLGPVDDTQGRFEFAETMAFLTGDFHPAFWPYFGPQRFTADPSSDATDQVRAASYARIDRVMTHLDGLVSADGHVYRNHRTVADCYAYVMARWTDKFPKSWRDYDHISRLFEMMESDPIVEGALRKSGTII</sequence>
<dbReference type="InterPro" id="IPR040079">
    <property type="entry name" value="Glutathione_S-Trfase"/>
</dbReference>
<dbReference type="EC" id="2.5.1.18" evidence="3"/>
<dbReference type="AlphaFoldDB" id="A0A3B0MX98"/>
<feature type="domain" description="GST N-terminal" evidence="1">
    <location>
        <begin position="1"/>
        <end position="76"/>
    </location>
</feature>
<dbReference type="Pfam" id="PF13417">
    <property type="entry name" value="GST_N_3"/>
    <property type="match status" value="1"/>
</dbReference>
<evidence type="ECO:0000259" key="2">
    <source>
        <dbReference type="PROSITE" id="PS50405"/>
    </source>
</evidence>
<dbReference type="SFLD" id="SFLDG00358">
    <property type="entry name" value="Main_(cytGST)"/>
    <property type="match status" value="1"/>
</dbReference>
<dbReference type="InterPro" id="IPR004045">
    <property type="entry name" value="Glutathione_S-Trfase_N"/>
</dbReference>
<dbReference type="EMBL" id="UIHC01000020">
    <property type="protein sequence ID" value="SUZ32426.1"/>
    <property type="molecule type" value="Genomic_DNA"/>
</dbReference>
<dbReference type="SUPFAM" id="SSF47616">
    <property type="entry name" value="GST C-terminal domain-like"/>
    <property type="match status" value="1"/>
</dbReference>
<evidence type="ECO:0000259" key="1">
    <source>
        <dbReference type="PROSITE" id="PS50404"/>
    </source>
</evidence>
<evidence type="ECO:0000313" key="3">
    <source>
        <dbReference type="EMBL" id="SUZ32426.1"/>
    </source>
</evidence>
<dbReference type="GO" id="GO:0004364">
    <property type="term" value="F:glutathione transferase activity"/>
    <property type="evidence" value="ECO:0007669"/>
    <property type="project" value="UniProtKB-EC"/>
</dbReference>
<gene>
    <name evidence="3" type="primary">gst</name>
    <name evidence="3" type="ORF">ROE7235_02184</name>
</gene>
<dbReference type="InterPro" id="IPR010987">
    <property type="entry name" value="Glutathione-S-Trfase_C-like"/>
</dbReference>
<dbReference type="RefSeq" id="WP_121095501.1">
    <property type="nucleotide sequence ID" value="NZ_UIHC01000020.1"/>
</dbReference>
<reference evidence="4" key="1">
    <citation type="submission" date="2018-08" db="EMBL/GenBank/DDBJ databases">
        <authorList>
            <person name="Rodrigo-Torres L."/>
            <person name="Arahal R. D."/>
            <person name="Lucena T."/>
        </authorList>
    </citation>
    <scope>NUCLEOTIDE SEQUENCE [LARGE SCALE GENOMIC DNA]</scope>
    <source>
        <strain evidence="4">CECT 7235</strain>
    </source>
</reference>
<organism evidence="3 4">
    <name type="scientific">Roseinatronobacter ekhonensis</name>
    <dbReference type="NCBI Taxonomy" id="254356"/>
    <lineage>
        <taxon>Bacteria</taxon>
        <taxon>Pseudomonadati</taxon>
        <taxon>Pseudomonadota</taxon>
        <taxon>Alphaproteobacteria</taxon>
        <taxon>Rhodobacterales</taxon>
        <taxon>Paracoccaceae</taxon>
        <taxon>Roseinatronobacter</taxon>
    </lineage>
</organism>